<dbReference type="Proteomes" id="UP000735302">
    <property type="component" value="Unassembled WGS sequence"/>
</dbReference>
<feature type="compositionally biased region" description="Acidic residues" evidence="1">
    <location>
        <begin position="88"/>
        <end position="121"/>
    </location>
</feature>
<name>A0AAV4B0N1_9GAST</name>
<proteinExistence type="predicted"/>
<reference evidence="2 3" key="1">
    <citation type="journal article" date="2021" name="Elife">
        <title>Chloroplast acquisition without the gene transfer in kleptoplastic sea slugs, Plakobranchus ocellatus.</title>
        <authorList>
            <person name="Maeda T."/>
            <person name="Takahashi S."/>
            <person name="Yoshida T."/>
            <person name="Shimamura S."/>
            <person name="Takaki Y."/>
            <person name="Nagai Y."/>
            <person name="Toyoda A."/>
            <person name="Suzuki Y."/>
            <person name="Arimoto A."/>
            <person name="Ishii H."/>
            <person name="Satoh N."/>
            <person name="Nishiyama T."/>
            <person name="Hasebe M."/>
            <person name="Maruyama T."/>
            <person name="Minagawa J."/>
            <person name="Obokata J."/>
            <person name="Shigenobu S."/>
        </authorList>
    </citation>
    <scope>NUCLEOTIDE SEQUENCE [LARGE SCALE GENOMIC DNA]</scope>
</reference>
<accession>A0AAV4B0N1</accession>
<comment type="caution">
    <text evidence="2">The sequence shown here is derived from an EMBL/GenBank/DDBJ whole genome shotgun (WGS) entry which is preliminary data.</text>
</comment>
<evidence type="ECO:0000256" key="1">
    <source>
        <dbReference type="SAM" id="MobiDB-lite"/>
    </source>
</evidence>
<dbReference type="EMBL" id="BLXT01004399">
    <property type="protein sequence ID" value="GFO12283.1"/>
    <property type="molecule type" value="Genomic_DNA"/>
</dbReference>
<sequence>MTTYGKRMLQASLQQRKVGTKASLEEQSEIAKPTHIGAPSESKVEKWLASCPDDVSEVSTERVLPSVKSDVAVVPFPKLRHQQQGIVDVEEGDDIDENDGLDSESDEYSLERDDESDDLSDELPNQNCEESETLSLKSDRDLFEGTSILCGLVLTADRRREYEKPSLVLTMGHLLKKLTIIKTCFGVHQDQNVYPSGLQIKTIKANYPFVASKSVFQGKLRLQHLMKR</sequence>
<keyword evidence="3" id="KW-1185">Reference proteome</keyword>
<evidence type="ECO:0000313" key="3">
    <source>
        <dbReference type="Proteomes" id="UP000735302"/>
    </source>
</evidence>
<organism evidence="2 3">
    <name type="scientific">Plakobranchus ocellatus</name>
    <dbReference type="NCBI Taxonomy" id="259542"/>
    <lineage>
        <taxon>Eukaryota</taxon>
        <taxon>Metazoa</taxon>
        <taxon>Spiralia</taxon>
        <taxon>Lophotrochozoa</taxon>
        <taxon>Mollusca</taxon>
        <taxon>Gastropoda</taxon>
        <taxon>Heterobranchia</taxon>
        <taxon>Euthyneura</taxon>
        <taxon>Panpulmonata</taxon>
        <taxon>Sacoglossa</taxon>
        <taxon>Placobranchoidea</taxon>
        <taxon>Plakobranchidae</taxon>
        <taxon>Plakobranchus</taxon>
    </lineage>
</organism>
<dbReference type="AlphaFoldDB" id="A0AAV4B0N1"/>
<evidence type="ECO:0000313" key="2">
    <source>
        <dbReference type="EMBL" id="GFO12283.1"/>
    </source>
</evidence>
<protein>
    <submittedName>
        <fullName evidence="2">Uncharacterized protein</fullName>
    </submittedName>
</protein>
<feature type="region of interest" description="Disordered" evidence="1">
    <location>
        <begin position="1"/>
        <end position="41"/>
    </location>
</feature>
<gene>
    <name evidence="2" type="ORF">PoB_003878800</name>
</gene>
<feature type="region of interest" description="Disordered" evidence="1">
    <location>
        <begin position="84"/>
        <end position="131"/>
    </location>
</feature>